<evidence type="ECO:0000256" key="1">
    <source>
        <dbReference type="ARBA" id="ARBA00006315"/>
    </source>
</evidence>
<evidence type="ECO:0000313" key="4">
    <source>
        <dbReference type="Proteomes" id="UP000184001"/>
    </source>
</evidence>
<dbReference type="Proteomes" id="UP000184001">
    <property type="component" value="Unassembled WGS sequence"/>
</dbReference>
<proteinExistence type="inferred from homology"/>
<dbReference type="EMBL" id="FQZR01000003">
    <property type="protein sequence ID" value="SHJ03425.1"/>
    <property type="molecule type" value="Genomic_DNA"/>
</dbReference>
<dbReference type="HAMAP" id="MF_00055">
    <property type="entry name" value="MEMO1"/>
    <property type="match status" value="1"/>
</dbReference>
<gene>
    <name evidence="3" type="ORF">SAMN05660830_01430</name>
</gene>
<comment type="similarity">
    <text evidence="1 2">Belongs to the MEMO1 family.</text>
</comment>
<sequence length="277" mass="29187">MEKADTTAARRSPVVAGQFYTASPQKLRAEVEAFLQRGTKRSNRTLLAMVPHAGYMYSGNTAGYTFGSSNLCDTIYLLGPNHTGRGAPVSVWSGGDWETPLGIVPVDIEARDQLLATGPFFEADTLAHINEHSLEVLLPFIQVANPNAKIVPISIATSSQETLAFVGAMLAEALKQNPDSSIVVSSDMSHYISADAAKKLDSLALSYVQSVDAQGLLSTVAHNNISMCGVLPMTAALIACEALGAARADILEYTSSGAVTGDLSQVVGYAGVIIDRP</sequence>
<organism evidence="3 4">
    <name type="scientific">Halodesulfovibrio aestuarii</name>
    <dbReference type="NCBI Taxonomy" id="126333"/>
    <lineage>
        <taxon>Bacteria</taxon>
        <taxon>Pseudomonadati</taxon>
        <taxon>Thermodesulfobacteriota</taxon>
        <taxon>Desulfovibrionia</taxon>
        <taxon>Desulfovibrionales</taxon>
        <taxon>Desulfovibrionaceae</taxon>
        <taxon>Halodesulfovibrio</taxon>
    </lineage>
</organism>
<name>A0A8G2F8U2_9BACT</name>
<accession>A0A8G2F8U2</accession>
<evidence type="ECO:0000313" key="3">
    <source>
        <dbReference type="EMBL" id="SHJ03425.1"/>
    </source>
</evidence>
<dbReference type="NCBIfam" id="TIGR04336">
    <property type="entry name" value="AmmeMemoSam_B"/>
    <property type="match status" value="1"/>
</dbReference>
<protein>
    <recommendedName>
        <fullName evidence="2">MEMO1 family protein SAMN05660830_01430</fullName>
    </recommendedName>
</protein>
<dbReference type="PANTHER" id="PTHR11060:SF0">
    <property type="entry name" value="PROTEIN MEMO1"/>
    <property type="match status" value="1"/>
</dbReference>
<evidence type="ECO:0000256" key="2">
    <source>
        <dbReference type="HAMAP-Rule" id="MF_00055"/>
    </source>
</evidence>
<comment type="caution">
    <text evidence="3">The sequence shown here is derived from an EMBL/GenBank/DDBJ whole genome shotgun (WGS) entry which is preliminary data.</text>
</comment>
<dbReference type="AlphaFoldDB" id="A0A8G2F8U2"/>
<dbReference type="PANTHER" id="PTHR11060">
    <property type="entry name" value="PROTEIN MEMO1"/>
    <property type="match status" value="1"/>
</dbReference>
<dbReference type="CDD" id="cd07361">
    <property type="entry name" value="MEMO_like"/>
    <property type="match status" value="1"/>
</dbReference>
<dbReference type="Pfam" id="PF01875">
    <property type="entry name" value="Memo"/>
    <property type="match status" value="1"/>
</dbReference>
<dbReference type="Gene3D" id="3.40.830.10">
    <property type="entry name" value="LigB-like"/>
    <property type="match status" value="1"/>
</dbReference>
<dbReference type="InterPro" id="IPR002737">
    <property type="entry name" value="MEMO1_fam"/>
</dbReference>
<dbReference type="RefSeq" id="WP_020000608.1">
    <property type="nucleotide sequence ID" value="NZ_CP192219.1"/>
</dbReference>
<reference evidence="3 4" key="1">
    <citation type="submission" date="2016-11" db="EMBL/GenBank/DDBJ databases">
        <authorList>
            <person name="Varghese N."/>
            <person name="Submissions S."/>
        </authorList>
    </citation>
    <scope>NUCLEOTIDE SEQUENCE [LARGE SCALE GENOMIC DNA]</scope>
    <source>
        <strain evidence="3 4">DSM 17919</strain>
    </source>
</reference>